<accession>A0A8S5NL39</accession>
<dbReference type="EMBL" id="BK015188">
    <property type="protein sequence ID" value="DAD95002.1"/>
    <property type="molecule type" value="Genomic_DNA"/>
</dbReference>
<evidence type="ECO:0000256" key="1">
    <source>
        <dbReference type="SAM" id="MobiDB-lite"/>
    </source>
</evidence>
<name>A0A8S5NL39_9CAUD</name>
<feature type="region of interest" description="Disordered" evidence="1">
    <location>
        <begin position="94"/>
        <end position="124"/>
    </location>
</feature>
<reference evidence="2" key="1">
    <citation type="journal article" date="2021" name="Proc. Natl. Acad. Sci. U.S.A.">
        <title>A Catalog of Tens of Thousands of Viruses from Human Metagenomes Reveals Hidden Associations with Chronic Diseases.</title>
        <authorList>
            <person name="Tisza M.J."/>
            <person name="Buck C.B."/>
        </authorList>
    </citation>
    <scope>NUCLEOTIDE SEQUENCE</scope>
    <source>
        <strain evidence="2">CtGfF74</strain>
    </source>
</reference>
<protein>
    <submittedName>
        <fullName evidence="2">Uncharacterized protein</fullName>
    </submittedName>
</protein>
<proteinExistence type="predicted"/>
<evidence type="ECO:0000313" key="2">
    <source>
        <dbReference type="EMBL" id="DAD95002.1"/>
    </source>
</evidence>
<organism evidence="2">
    <name type="scientific">Siphoviridae sp. ctGfF74</name>
    <dbReference type="NCBI Taxonomy" id="2826223"/>
    <lineage>
        <taxon>Viruses</taxon>
        <taxon>Duplodnaviria</taxon>
        <taxon>Heunggongvirae</taxon>
        <taxon>Uroviricota</taxon>
        <taxon>Caudoviricetes</taxon>
    </lineage>
</organism>
<sequence>MGGRGGIGFGGSSGFDVTRNGETTRYYFSSKNGQHYYQVGIGGTPQPTPLNMSASEFKKRVMSNGATVKNLSASERRKDQKAYKADRKATNEFLNAAEFNRTAAKGSRSDRTNNRANRRRRRKK</sequence>